<keyword evidence="8" id="KW-1185">Reference proteome</keyword>
<gene>
    <name evidence="7" type="ORF">PTSG_06383</name>
</gene>
<dbReference type="InterPro" id="IPR027705">
    <property type="entry name" value="Flotillin_fam"/>
</dbReference>
<dbReference type="GO" id="GO:0016600">
    <property type="term" value="C:flotillin complex"/>
    <property type="evidence" value="ECO:0007669"/>
    <property type="project" value="TreeGrafter"/>
</dbReference>
<dbReference type="GeneID" id="16073847"/>
<comment type="similarity">
    <text evidence="2 4">Belongs to the band 7/mec-2 family. Flotillin subfamily.</text>
</comment>
<dbReference type="GO" id="GO:0072659">
    <property type="term" value="P:protein localization to plasma membrane"/>
    <property type="evidence" value="ECO:0007669"/>
    <property type="project" value="TreeGrafter"/>
</dbReference>
<dbReference type="InterPro" id="IPR031905">
    <property type="entry name" value="Flotillin_C"/>
</dbReference>
<dbReference type="GO" id="GO:1901890">
    <property type="term" value="P:positive regulation of cell junction assembly"/>
    <property type="evidence" value="ECO:0007669"/>
    <property type="project" value="TreeGrafter"/>
</dbReference>
<keyword evidence="3" id="KW-0472">Membrane</keyword>
<keyword evidence="5" id="KW-0175">Coiled coil</keyword>
<dbReference type="CDD" id="cd03399">
    <property type="entry name" value="SPFH_flotillin"/>
    <property type="match status" value="1"/>
</dbReference>
<dbReference type="SMART" id="SM00244">
    <property type="entry name" value="PHB"/>
    <property type="match status" value="1"/>
</dbReference>
<evidence type="ECO:0000313" key="8">
    <source>
        <dbReference type="Proteomes" id="UP000007799"/>
    </source>
</evidence>
<evidence type="ECO:0000256" key="1">
    <source>
        <dbReference type="ARBA" id="ARBA00004370"/>
    </source>
</evidence>
<evidence type="ECO:0000313" key="7">
    <source>
        <dbReference type="EMBL" id="EGD74372.1"/>
    </source>
</evidence>
<dbReference type="GO" id="GO:0070528">
    <property type="term" value="P:protein kinase C signaling"/>
    <property type="evidence" value="ECO:0007669"/>
    <property type="project" value="TreeGrafter"/>
</dbReference>
<organism evidence="8">
    <name type="scientific">Salpingoeca rosetta (strain ATCC 50818 / BSB-021)</name>
    <dbReference type="NCBI Taxonomy" id="946362"/>
    <lineage>
        <taxon>Eukaryota</taxon>
        <taxon>Choanoflagellata</taxon>
        <taxon>Craspedida</taxon>
        <taxon>Salpingoecidae</taxon>
        <taxon>Salpingoeca</taxon>
    </lineage>
</organism>
<dbReference type="RefSeq" id="XP_004993272.1">
    <property type="nucleotide sequence ID" value="XM_004993215.1"/>
</dbReference>
<name>F2UCR5_SALR5</name>
<dbReference type="EMBL" id="GL832968">
    <property type="protein sequence ID" value="EGD74372.1"/>
    <property type="molecule type" value="Genomic_DNA"/>
</dbReference>
<protein>
    <submittedName>
        <fullName evidence="7">Flotillin 1</fullName>
    </submittedName>
</protein>
<evidence type="ECO:0000256" key="2">
    <source>
        <dbReference type="ARBA" id="ARBA00007161"/>
    </source>
</evidence>
<dbReference type="GO" id="GO:0002020">
    <property type="term" value="F:protease binding"/>
    <property type="evidence" value="ECO:0007669"/>
    <property type="project" value="TreeGrafter"/>
</dbReference>
<dbReference type="InterPro" id="IPR001107">
    <property type="entry name" value="Band_7"/>
</dbReference>
<accession>F2UCR5</accession>
<evidence type="ECO:0000256" key="4">
    <source>
        <dbReference type="RuleBase" id="RU366054"/>
    </source>
</evidence>
<reference evidence="7" key="1">
    <citation type="submission" date="2009-08" db="EMBL/GenBank/DDBJ databases">
        <title>Annotation of Salpingoeca rosetta.</title>
        <authorList>
            <consortium name="The Broad Institute Genome Sequencing Platform"/>
            <person name="Russ C."/>
            <person name="Cuomo C."/>
            <person name="Burger G."/>
            <person name="Gray M.W."/>
            <person name="Holland P.W.H."/>
            <person name="King N."/>
            <person name="Lang F.B.F."/>
            <person name="Roger A.J."/>
            <person name="Ruiz-Trillo I."/>
            <person name="Young S.K."/>
            <person name="Zeng Q."/>
            <person name="Gargeya S."/>
            <person name="Alvarado L."/>
            <person name="Berlin A."/>
            <person name="Chapman S.B."/>
            <person name="Chen Z."/>
            <person name="Freedman E."/>
            <person name="Gellesch M."/>
            <person name="Goldberg J."/>
            <person name="Griggs A."/>
            <person name="Gujja S."/>
            <person name="Heilman E."/>
            <person name="Heiman D."/>
            <person name="Howarth C."/>
            <person name="Mehta T."/>
            <person name="Neiman D."/>
            <person name="Pearson M."/>
            <person name="Roberts A."/>
            <person name="Saif S."/>
            <person name="Shea T."/>
            <person name="Shenoy N."/>
            <person name="Sisk P."/>
            <person name="Stolte C."/>
            <person name="Sykes S."/>
            <person name="White J."/>
            <person name="Yandava C."/>
            <person name="Haas B."/>
            <person name="Nusbaum C."/>
            <person name="Birren B."/>
        </authorList>
    </citation>
    <scope>NUCLEOTIDE SEQUENCE [LARGE SCALE GENOMIC DNA]</scope>
    <source>
        <strain evidence="7">ATCC 50818</strain>
    </source>
</reference>
<evidence type="ECO:0000259" key="6">
    <source>
        <dbReference type="SMART" id="SM00244"/>
    </source>
</evidence>
<dbReference type="Pfam" id="PF01145">
    <property type="entry name" value="Band_7"/>
    <property type="match status" value="1"/>
</dbReference>
<dbReference type="PANTHER" id="PTHR13806">
    <property type="entry name" value="FLOTILLIN-RELATED"/>
    <property type="match status" value="1"/>
</dbReference>
<dbReference type="GO" id="GO:0031410">
    <property type="term" value="C:cytoplasmic vesicle"/>
    <property type="evidence" value="ECO:0007669"/>
    <property type="project" value="TreeGrafter"/>
</dbReference>
<dbReference type="AlphaFoldDB" id="F2UCR5"/>
<dbReference type="InParanoid" id="F2UCR5"/>
<dbReference type="STRING" id="946362.F2UCR5"/>
<feature type="coiled-coil region" evidence="5">
    <location>
        <begin position="266"/>
        <end position="349"/>
    </location>
</feature>
<dbReference type="Gene3D" id="3.30.479.30">
    <property type="entry name" value="Band 7 domain"/>
    <property type="match status" value="1"/>
</dbReference>
<dbReference type="InterPro" id="IPR036013">
    <property type="entry name" value="Band_7/SPFH_dom_sf"/>
</dbReference>
<comment type="subcellular location">
    <subcellularLocation>
        <location evidence="1">Membrane</location>
    </subcellularLocation>
</comment>
<dbReference type="GO" id="GO:0045807">
    <property type="term" value="P:positive regulation of endocytosis"/>
    <property type="evidence" value="ECO:0007669"/>
    <property type="project" value="TreeGrafter"/>
</dbReference>
<evidence type="ECO:0000256" key="3">
    <source>
        <dbReference type="ARBA" id="ARBA00023136"/>
    </source>
</evidence>
<dbReference type="KEGG" id="sre:PTSG_06383"/>
<proteinExistence type="inferred from homology"/>
<dbReference type="OMA" id="MWRVAEP"/>
<dbReference type="GO" id="GO:0002090">
    <property type="term" value="P:regulation of receptor internalization"/>
    <property type="evidence" value="ECO:0007669"/>
    <property type="project" value="TreeGrafter"/>
</dbReference>
<sequence length="426" mass="47036">MAFYSSGPNEALVVSGLCLSRPRLIPGGRVFVWPFIQKIQRISLNLMTLTVESPKIYTAMGVPISVQGMAQVKIESTKEEMLAHACQQFLGKTEQQVKSVIMETLEGHQRAIMGTMTVEEIYQDRQKFSTAVFEVASRDLINMGVTIVSYTLQSISDEVGYLSALGKAQTAQVQRDARIGQAEARRDAGISEALAMQAKEAARYKNQTAIAESERDYNLKQAEYDIQVKTQQATANLAKDLQAAKVHQKIRHEEVGVKIIERQKQINLMEQEIVRRERELEAQVRKPAIAEKYRQETLAEAEKNRMILEAEAKAEAIRARGEANAYSIQAKAQAEAEAMQKQAEAFEKYGSAAMLDMVLKTMPRVAAEIAAPLASVDKITMVAGPDGEIGASKITGEVLNIMNKLPDTIKGMTGLDMGDIIKVSQV</sequence>
<dbReference type="OrthoDB" id="6080404at2759"/>
<dbReference type="Proteomes" id="UP000007799">
    <property type="component" value="Unassembled WGS sequence"/>
</dbReference>
<dbReference type="GO" id="GO:2000049">
    <property type="term" value="P:positive regulation of cell-cell adhesion mediated by cadherin"/>
    <property type="evidence" value="ECO:0007669"/>
    <property type="project" value="TreeGrafter"/>
</dbReference>
<dbReference type="Pfam" id="PF15975">
    <property type="entry name" value="Flot"/>
    <property type="match status" value="1"/>
</dbReference>
<dbReference type="eggNOG" id="KOG2668">
    <property type="taxonomic scope" value="Eukaryota"/>
</dbReference>
<dbReference type="SUPFAM" id="SSF117892">
    <property type="entry name" value="Band 7/SPFH domain"/>
    <property type="match status" value="1"/>
</dbReference>
<dbReference type="PANTHER" id="PTHR13806:SF46">
    <property type="entry name" value="FLOTILLIN-1-RELATED"/>
    <property type="match status" value="1"/>
</dbReference>
<evidence type="ECO:0000256" key="5">
    <source>
        <dbReference type="SAM" id="Coils"/>
    </source>
</evidence>
<feature type="domain" description="Band 7" evidence="6">
    <location>
        <begin position="1"/>
        <end position="169"/>
    </location>
</feature>